<comment type="caution">
    <text evidence="1">The sequence shown here is derived from an EMBL/GenBank/DDBJ whole genome shotgun (WGS) entry which is preliminary data.</text>
</comment>
<dbReference type="Proteomes" id="UP001565471">
    <property type="component" value="Unassembled WGS sequence"/>
</dbReference>
<reference evidence="2 4" key="2">
    <citation type="submission" date="2024-07" db="EMBL/GenBank/DDBJ databases">
        <title>Genomic Encyclopedia of Type Strains, Phase V (KMG-V): Genome sequencing to study the core and pangenomes of soil and plant-associated prokaryotes.</title>
        <authorList>
            <person name="Whitman W."/>
        </authorList>
    </citation>
    <scope>NUCLEOTIDE SEQUENCE [LARGE SCALE GENOMIC DNA]</scope>
    <source>
        <strain evidence="2 4">USDA 415</strain>
    </source>
</reference>
<protein>
    <submittedName>
        <fullName evidence="1">Uncharacterized protein</fullName>
    </submittedName>
</protein>
<proteinExistence type="predicted"/>
<dbReference type="Proteomes" id="UP000673383">
    <property type="component" value="Unassembled WGS sequence"/>
</dbReference>
<evidence type="ECO:0000313" key="2">
    <source>
        <dbReference type="EMBL" id="MEY9314449.1"/>
    </source>
</evidence>
<evidence type="ECO:0000313" key="4">
    <source>
        <dbReference type="Proteomes" id="UP001565471"/>
    </source>
</evidence>
<dbReference type="EMBL" id="JAFICZ010000001">
    <property type="protein sequence ID" value="MBP1290564.1"/>
    <property type="molecule type" value="Genomic_DNA"/>
</dbReference>
<accession>A0A8I1Y1X9</accession>
<name>A0A8I1Y1X9_BRAEL</name>
<sequence>MKLVAFLRKSNRQRHAGPKSNLRLRVRFRNIELGGSEIASLGSIACCSLLSAISRNDMGGARAEAAVLATMWPPNRRALNHTEAPRLCPIDRRHFLREMMTERCA</sequence>
<reference evidence="1" key="1">
    <citation type="submission" date="2021-02" db="EMBL/GenBank/DDBJ databases">
        <title>Genomic Encyclopedia of Type Strains, Phase IV (KMG-V): Genome sequencing to study the core and pangenomes of soil and plant-associated prokaryotes.</title>
        <authorList>
            <person name="Whitman W."/>
        </authorList>
    </citation>
    <scope>NUCLEOTIDE SEQUENCE</scope>
    <source>
        <strain evidence="1">USDA 406</strain>
    </source>
</reference>
<organism evidence="1 3">
    <name type="scientific">Bradyrhizobium elkanii</name>
    <dbReference type="NCBI Taxonomy" id="29448"/>
    <lineage>
        <taxon>Bacteria</taxon>
        <taxon>Pseudomonadati</taxon>
        <taxon>Pseudomonadota</taxon>
        <taxon>Alphaproteobacteria</taxon>
        <taxon>Hyphomicrobiales</taxon>
        <taxon>Nitrobacteraceae</taxon>
        <taxon>Bradyrhizobium</taxon>
    </lineage>
</organism>
<evidence type="ECO:0000313" key="1">
    <source>
        <dbReference type="EMBL" id="MBP1290564.1"/>
    </source>
</evidence>
<evidence type="ECO:0000313" key="3">
    <source>
        <dbReference type="Proteomes" id="UP000673383"/>
    </source>
</evidence>
<dbReference type="AlphaFoldDB" id="A0A8I1Y1X9"/>
<gene>
    <name evidence="2" type="ORF">ABIF29_001248</name>
    <name evidence="1" type="ORF">JOH49_000317</name>
</gene>
<keyword evidence="4" id="KW-1185">Reference proteome</keyword>
<dbReference type="EMBL" id="JBGBZA010000002">
    <property type="protein sequence ID" value="MEY9314449.1"/>
    <property type="molecule type" value="Genomic_DNA"/>
</dbReference>